<evidence type="ECO:0000256" key="4">
    <source>
        <dbReference type="ARBA" id="ARBA00022741"/>
    </source>
</evidence>
<feature type="binding site" evidence="6">
    <location>
        <begin position="10"/>
        <end position="17"/>
    </location>
    <ligand>
        <name>ATP</name>
        <dbReference type="ChEBI" id="CHEBI:30616"/>
    </ligand>
</feature>
<name>B2JN53_PARP8</name>
<dbReference type="GO" id="GO:0033863">
    <property type="term" value="F:ribose 1,5-bisphosphate phosphokinase activity"/>
    <property type="evidence" value="ECO:0007669"/>
    <property type="project" value="UniProtKB-UniRule"/>
</dbReference>
<keyword evidence="5 6" id="KW-0067">ATP-binding</keyword>
<dbReference type="NCBIfam" id="TIGR02322">
    <property type="entry name" value="phosphon_PhnN"/>
    <property type="match status" value="1"/>
</dbReference>
<comment type="catalytic activity">
    <reaction evidence="1 6">
        <text>alpha-D-ribose 1,5-bisphosphate + ATP = 5-phospho-alpha-D-ribose 1-diphosphate + ADP</text>
        <dbReference type="Rhea" id="RHEA:20109"/>
        <dbReference type="ChEBI" id="CHEBI:30616"/>
        <dbReference type="ChEBI" id="CHEBI:58017"/>
        <dbReference type="ChEBI" id="CHEBI:68688"/>
        <dbReference type="ChEBI" id="CHEBI:456216"/>
        <dbReference type="EC" id="2.7.4.23"/>
    </reaction>
</comment>
<evidence type="ECO:0000256" key="6">
    <source>
        <dbReference type="HAMAP-Rule" id="MF_00836"/>
    </source>
</evidence>
<accession>B2JN53</accession>
<evidence type="ECO:0000313" key="9">
    <source>
        <dbReference type="Proteomes" id="UP000001192"/>
    </source>
</evidence>
<evidence type="ECO:0000259" key="7">
    <source>
        <dbReference type="SMART" id="SM00072"/>
    </source>
</evidence>
<dbReference type="EMBL" id="CP001044">
    <property type="protein sequence ID" value="ACC72901.1"/>
    <property type="molecule type" value="Genomic_DNA"/>
</dbReference>
<reference evidence="9" key="1">
    <citation type="journal article" date="2014" name="Stand. Genomic Sci.">
        <title>Complete genome sequence of Burkholderia phymatum STM815(T), a broad host range and efficient nitrogen-fixing symbiont of Mimosa species.</title>
        <authorList>
            <person name="Moulin L."/>
            <person name="Klonowska A."/>
            <person name="Caroline B."/>
            <person name="Booth K."/>
            <person name="Vriezen J.A."/>
            <person name="Melkonian R."/>
            <person name="James E.K."/>
            <person name="Young J.P."/>
            <person name="Bena G."/>
            <person name="Hauser L."/>
            <person name="Land M."/>
            <person name="Kyrpides N."/>
            <person name="Bruce D."/>
            <person name="Chain P."/>
            <person name="Copeland A."/>
            <person name="Pitluck S."/>
            <person name="Woyke T."/>
            <person name="Lizotte-Waniewski M."/>
            <person name="Bristow J."/>
            <person name="Riley M."/>
        </authorList>
    </citation>
    <scope>NUCLEOTIDE SEQUENCE [LARGE SCALE GENOMIC DNA]</scope>
    <source>
        <strain evidence="9">DSM 17167 / CIP 108236 / LMG 21445 / STM815</strain>
    </source>
</reference>
<dbReference type="GO" id="GO:0006015">
    <property type="term" value="P:5-phosphoribose 1-diphosphate biosynthetic process"/>
    <property type="evidence" value="ECO:0007669"/>
    <property type="project" value="UniProtKB-UniRule"/>
</dbReference>
<dbReference type="RefSeq" id="WP_012403074.1">
    <property type="nucleotide sequence ID" value="NC_010623.1"/>
</dbReference>
<keyword evidence="4 6" id="KW-0547">Nucleotide-binding</keyword>
<evidence type="ECO:0000256" key="1">
    <source>
        <dbReference type="ARBA" id="ARBA00000373"/>
    </source>
</evidence>
<dbReference type="GO" id="GO:0005524">
    <property type="term" value="F:ATP binding"/>
    <property type="evidence" value="ECO:0007669"/>
    <property type="project" value="UniProtKB-KW"/>
</dbReference>
<gene>
    <name evidence="6" type="primary">phnN</name>
    <name evidence="8" type="ordered locus">Bphy_3770</name>
</gene>
<dbReference type="OrthoDB" id="341217at2"/>
<dbReference type="SUPFAM" id="SSF52540">
    <property type="entry name" value="P-loop containing nucleoside triphosphate hydrolases"/>
    <property type="match status" value="1"/>
</dbReference>
<evidence type="ECO:0000256" key="3">
    <source>
        <dbReference type="ARBA" id="ARBA00022679"/>
    </source>
</evidence>
<dbReference type="SMART" id="SM00072">
    <property type="entry name" value="GuKc"/>
    <property type="match status" value="1"/>
</dbReference>
<dbReference type="NCBIfam" id="NF007485">
    <property type="entry name" value="PRK10078.1"/>
    <property type="match status" value="1"/>
</dbReference>
<comment type="function">
    <text evidence="6">Catalyzes the phosphorylation of ribose 1,5-bisphosphate to 5-phospho-D-ribosyl alpha-1-diphosphate (PRPP).</text>
</comment>
<keyword evidence="3 6" id="KW-0808">Transferase</keyword>
<dbReference type="KEGG" id="bph:Bphy_3770"/>
<keyword evidence="8" id="KW-0418">Kinase</keyword>
<dbReference type="eggNOG" id="COG3709">
    <property type="taxonomic scope" value="Bacteria"/>
</dbReference>
<evidence type="ECO:0000313" key="8">
    <source>
        <dbReference type="EMBL" id="ACC72901.1"/>
    </source>
</evidence>
<dbReference type="HOGENOM" id="CLU_102477_0_0_4"/>
<dbReference type="HAMAP" id="MF_00836">
    <property type="entry name" value="PhnN"/>
    <property type="match status" value="1"/>
</dbReference>
<evidence type="ECO:0000256" key="5">
    <source>
        <dbReference type="ARBA" id="ARBA00022840"/>
    </source>
</evidence>
<dbReference type="GO" id="GO:0019634">
    <property type="term" value="P:organic phosphonate metabolic process"/>
    <property type="evidence" value="ECO:0007669"/>
    <property type="project" value="UniProtKB-UniRule"/>
</dbReference>
<dbReference type="Gene3D" id="3.40.50.300">
    <property type="entry name" value="P-loop containing nucleotide triphosphate hydrolases"/>
    <property type="match status" value="1"/>
</dbReference>
<proteinExistence type="inferred from homology"/>
<dbReference type="EC" id="2.7.4.23" evidence="6"/>
<dbReference type="STRING" id="391038.Bphy_3770"/>
<keyword evidence="9" id="KW-1185">Reference proteome</keyword>
<evidence type="ECO:0000256" key="2">
    <source>
        <dbReference type="ARBA" id="ARBA00005069"/>
    </source>
</evidence>
<feature type="domain" description="Guanylate kinase/L-type calcium channel beta subunit" evidence="7">
    <location>
        <begin position="2"/>
        <end position="181"/>
    </location>
</feature>
<dbReference type="InterPro" id="IPR008145">
    <property type="entry name" value="GK/Ca_channel_bsu"/>
</dbReference>
<organism evidence="8 9">
    <name type="scientific">Paraburkholderia phymatum (strain DSM 17167 / CIP 108236 / LMG 21445 / STM815)</name>
    <name type="common">Burkholderia phymatum</name>
    <dbReference type="NCBI Taxonomy" id="391038"/>
    <lineage>
        <taxon>Bacteria</taxon>
        <taxon>Pseudomonadati</taxon>
        <taxon>Pseudomonadota</taxon>
        <taxon>Betaproteobacteria</taxon>
        <taxon>Burkholderiales</taxon>
        <taxon>Burkholderiaceae</taxon>
        <taxon>Paraburkholderia</taxon>
    </lineage>
</organism>
<dbReference type="InterPro" id="IPR012699">
    <property type="entry name" value="PhnN"/>
</dbReference>
<dbReference type="AlphaFoldDB" id="B2JN53"/>
<protein>
    <recommendedName>
        <fullName evidence="6">Ribose 1,5-bisphosphate phosphokinase PhnN</fullName>
        <ecNumber evidence="6">2.7.4.23</ecNumber>
    </recommendedName>
    <alternativeName>
        <fullName evidence="6">Ribose 1,5-bisphosphokinase</fullName>
    </alternativeName>
</protein>
<dbReference type="InterPro" id="IPR027417">
    <property type="entry name" value="P-loop_NTPase"/>
</dbReference>
<dbReference type="UniPathway" id="UPA00087">
    <property type="reaction ID" value="UER00175"/>
</dbReference>
<sequence>MKGRLIYVVGPSGAGKDSLLHFAREHVAGSSILFAHRYITRETGHNENHIALTREEFAARSAQGLFALEWSSHELHYGIGIEIDAWLDRGCTVVVNGSRAYLSRALKRYQHLEVVHIHAAPHILAARLSARGRETQEQVAARLARQAPFTLPDGAHLTHIDNSGSLEQAGLAFVDVLKGTAQQPAREATANAQVSRESVK</sequence>
<comment type="similarity">
    <text evidence="6">Belongs to the ribose 1,5-bisphosphokinase family.</text>
</comment>
<comment type="pathway">
    <text evidence="2 6">Metabolic intermediate biosynthesis; 5-phospho-alpha-D-ribose 1-diphosphate biosynthesis; 5-phospho-alpha-D-ribose 1-diphosphate from D-ribose 5-phosphate (route II): step 3/3.</text>
</comment>
<dbReference type="Proteomes" id="UP000001192">
    <property type="component" value="Chromosome 2"/>
</dbReference>